<dbReference type="Proteomes" id="UP001519064">
    <property type="component" value="Unassembled WGS sequence"/>
</dbReference>
<dbReference type="RefSeq" id="WP_209243657.1">
    <property type="nucleotide sequence ID" value="NZ_JADKMA010000315.1"/>
</dbReference>
<keyword evidence="2" id="KW-1185">Reference proteome</keyword>
<dbReference type="SUPFAM" id="SSF57938">
    <property type="entry name" value="DnaJ/Hsp40 cysteine-rich domain"/>
    <property type="match status" value="1"/>
</dbReference>
<evidence type="ECO:0000313" key="1">
    <source>
        <dbReference type="EMBL" id="MBO8196454.1"/>
    </source>
</evidence>
<dbReference type="InterPro" id="IPR036410">
    <property type="entry name" value="HSP_DnaJ_Cys-rich_dom_sf"/>
</dbReference>
<dbReference type="EMBL" id="JADKMA010000315">
    <property type="protein sequence ID" value="MBO8196454.1"/>
    <property type="molecule type" value="Genomic_DNA"/>
</dbReference>
<comment type="caution">
    <text evidence="1">The sequence shown here is derived from an EMBL/GenBank/DDBJ whole genome shotgun (WGS) entry which is preliminary data.</text>
</comment>
<reference evidence="1 2" key="1">
    <citation type="submission" date="2020-11" db="EMBL/GenBank/DDBJ databases">
        <title>Streptomyces spirodelae sp. nov., isolated from duckweed.</title>
        <authorList>
            <person name="Saimee Y."/>
            <person name="Duangmal K."/>
        </authorList>
    </citation>
    <scope>NUCLEOTIDE SEQUENCE [LARGE SCALE GENOMIC DNA]</scope>
    <source>
        <strain evidence="1 2">S16-07</strain>
    </source>
</reference>
<dbReference type="InterPro" id="IPR046828">
    <property type="entry name" value="RepSA"/>
</dbReference>
<protein>
    <submittedName>
        <fullName evidence="1">Replication initiation protein</fullName>
    </submittedName>
</protein>
<dbReference type="Gene3D" id="6.20.20.10">
    <property type="match status" value="1"/>
</dbReference>
<organism evidence="1 2">
    <name type="scientific">Streptomyces oryzae</name>
    <dbReference type="NCBI Taxonomy" id="1434886"/>
    <lineage>
        <taxon>Bacteria</taxon>
        <taxon>Bacillati</taxon>
        <taxon>Actinomycetota</taxon>
        <taxon>Actinomycetes</taxon>
        <taxon>Kitasatosporales</taxon>
        <taxon>Streptomycetaceae</taxon>
        <taxon>Streptomyces</taxon>
    </lineage>
</organism>
<dbReference type="Pfam" id="PF20199">
    <property type="entry name" value="RepSA"/>
    <property type="match status" value="1"/>
</dbReference>
<accession>A0ABS3XM15</accession>
<sequence length="480" mass="52195">MTAPSPTQPEIGEGVRDLLRLASLGGIERVPAQVERVRGCTRPIQLTGYSATLDVDTGEPLHVFTTLDEPTGRMLVPCGNRRASRCPSCSRLYAADTFQLIRAGICGGKGIPESVRSHPRVFVTLTPPSFGPVHGELTTPAGKRLGCRCGERHTNDDTRLGTPLSPETYDYAGAVLWNAHASALWARFTTYLRRELAAALGLTPKELRAVLRVSFAKVAEYQKRGLVHFHAVIRLDGPDGSDKHPPASASLDVLTQAVLDARGRVRLTVDSDALGERELCWGKEIDVREIAAFGKGAPLTDKAVAGYLAKYVTKGAEAIVGNLDRPVRCPSCRGTGTQADADCPACEGTGKNAPLTHPNMTRHARQMVRTAWDLGALPELAHLNLRKWAHMLGFRGHFSTKSRRYSTTLGALRDVRRAWRTAQTRAQLGFADRDETTLVVESSWAFLGTGYTPGEELLAATVREQRALALQLKHEGEASQ</sequence>
<evidence type="ECO:0000313" key="2">
    <source>
        <dbReference type="Proteomes" id="UP001519064"/>
    </source>
</evidence>
<proteinExistence type="predicted"/>
<name>A0ABS3XM15_9ACTN</name>
<gene>
    <name evidence="1" type="ORF">ITI46_33195</name>
</gene>